<feature type="chain" id="PRO_5015696836" evidence="2">
    <location>
        <begin position="21"/>
        <end position="301"/>
    </location>
</feature>
<dbReference type="RefSeq" id="WP_109322896.1">
    <property type="nucleotide sequence ID" value="NZ_JAANOK010000003.1"/>
</dbReference>
<dbReference type="Gene3D" id="3.40.50.1820">
    <property type="entry name" value="alpha/beta hydrolase"/>
    <property type="match status" value="1"/>
</dbReference>
<dbReference type="OrthoDB" id="9794725at2"/>
<dbReference type="InterPro" id="IPR029058">
    <property type="entry name" value="AB_hydrolase_fold"/>
</dbReference>
<keyword evidence="4" id="KW-0858">Xylan degradation</keyword>
<keyword evidence="2" id="KW-0732">Signal</keyword>
<dbReference type="GO" id="GO:0045493">
    <property type="term" value="P:xylan catabolic process"/>
    <property type="evidence" value="ECO:0007669"/>
    <property type="project" value="UniProtKB-KW"/>
</dbReference>
<name>A0A2S2DWN3_9BACT</name>
<keyword evidence="4" id="KW-0119">Carbohydrate metabolism</keyword>
<evidence type="ECO:0000313" key="5">
    <source>
        <dbReference type="Proteomes" id="UP000245468"/>
    </source>
</evidence>
<evidence type="ECO:0000256" key="1">
    <source>
        <dbReference type="ARBA" id="ARBA00022801"/>
    </source>
</evidence>
<keyword evidence="5" id="KW-1185">Reference proteome</keyword>
<dbReference type="PANTHER" id="PTHR48081">
    <property type="entry name" value="AB HYDROLASE SUPERFAMILY PROTEIN C4A8.06C"/>
    <property type="match status" value="1"/>
</dbReference>
<feature type="signal peptide" evidence="2">
    <location>
        <begin position="1"/>
        <end position="20"/>
    </location>
</feature>
<dbReference type="Pfam" id="PF20434">
    <property type="entry name" value="BD-FAE"/>
    <property type="match status" value="1"/>
</dbReference>
<evidence type="ECO:0000256" key="2">
    <source>
        <dbReference type="SAM" id="SignalP"/>
    </source>
</evidence>
<evidence type="ECO:0000313" key="4">
    <source>
        <dbReference type="EMBL" id="AWL09197.1"/>
    </source>
</evidence>
<keyword evidence="4" id="KW-0326">Glycosidase</keyword>
<organism evidence="4 5">
    <name type="scientific">Aquirufa nivalisilvae</name>
    <dbReference type="NCBI Taxonomy" id="2516557"/>
    <lineage>
        <taxon>Bacteria</taxon>
        <taxon>Pseudomonadati</taxon>
        <taxon>Bacteroidota</taxon>
        <taxon>Cytophagia</taxon>
        <taxon>Cytophagales</taxon>
        <taxon>Flectobacillaceae</taxon>
        <taxon>Aquirufa</taxon>
    </lineage>
</organism>
<dbReference type="PANTHER" id="PTHR48081:SF6">
    <property type="entry name" value="PEPTIDASE S9 PROLYL OLIGOPEPTIDASE CATALYTIC DOMAIN-CONTAINING PROTEIN"/>
    <property type="match status" value="1"/>
</dbReference>
<dbReference type="GO" id="GO:0031176">
    <property type="term" value="F:endo-1,4-beta-xylanase activity"/>
    <property type="evidence" value="ECO:0007669"/>
    <property type="project" value="UniProtKB-EC"/>
</dbReference>
<proteinExistence type="predicted"/>
<dbReference type="SUPFAM" id="SSF53474">
    <property type="entry name" value="alpha/beta-Hydrolases"/>
    <property type="match status" value="1"/>
</dbReference>
<dbReference type="InterPro" id="IPR049492">
    <property type="entry name" value="BD-FAE-like_dom"/>
</dbReference>
<dbReference type="InterPro" id="IPR050300">
    <property type="entry name" value="GDXG_lipolytic_enzyme"/>
</dbReference>
<reference evidence="5" key="1">
    <citation type="submission" date="2018-05" db="EMBL/GenBank/DDBJ databases">
        <title>Pseudarcicella sp. HME7025 Genome sequencing and assembly.</title>
        <authorList>
            <person name="Kim H."/>
            <person name="Kang H."/>
            <person name="Joh K."/>
        </authorList>
    </citation>
    <scope>NUCLEOTIDE SEQUENCE [LARGE SCALE GENOMIC DNA]</scope>
    <source>
        <strain evidence="5">HME7025</strain>
    </source>
</reference>
<dbReference type="EMBL" id="CP029346">
    <property type="protein sequence ID" value="AWL09197.1"/>
    <property type="molecule type" value="Genomic_DNA"/>
</dbReference>
<evidence type="ECO:0000259" key="3">
    <source>
        <dbReference type="Pfam" id="PF20434"/>
    </source>
</evidence>
<dbReference type="Proteomes" id="UP000245468">
    <property type="component" value="Chromosome"/>
</dbReference>
<dbReference type="AlphaFoldDB" id="A0A2S2DWN3"/>
<gene>
    <name evidence="4" type="ORF">HME7025_01336</name>
</gene>
<feature type="domain" description="BD-FAE-like" evidence="3">
    <location>
        <begin position="67"/>
        <end position="257"/>
    </location>
</feature>
<accession>A0A2S2DWN3</accession>
<dbReference type="KEGG" id="psez:HME7025_01336"/>
<keyword evidence="1 4" id="KW-0378">Hydrolase</keyword>
<protein>
    <submittedName>
        <fullName evidence="4">Endo-1,4-beta-xylanase</fullName>
        <ecNumber evidence="4">3.2.1.8</ecNumber>
    </submittedName>
</protein>
<sequence length="301" mass="32750">MKKIVLTLFSIVNLSFCLMAQGPQALYPGAVPNYIDGPNEQNVAVTNGISRIAKVTIPTYQFYSAGSGANKPCVIVCPGGGYGILASSHEGSDIAKKFNEKGIHALVLFYRLPDAKRQVDKRIAPLQDAQQAIRITRQHATEWGIDPKKIGIMGFSAGGHLASSAATHFTKDYTGINDGANLRPDFQILLYPVISFRSFGHQGSAKNLIGPEMSAEDLHLFSNEEQVTSQTPPAFLVHAADDKAVPVKNSLLYVEKLSDLNISSDLHVYAKGGHGFGLNNKTTSDDWFESLVKWFKTQSLL</sequence>
<keyword evidence="4" id="KW-0624">Polysaccharide degradation</keyword>
<dbReference type="EC" id="3.2.1.8" evidence="4"/>